<dbReference type="AlphaFoldDB" id="A0A9W8CIR0"/>
<evidence type="ECO:0000256" key="6">
    <source>
        <dbReference type="ARBA" id="ARBA00037513"/>
    </source>
</evidence>
<evidence type="ECO:0000256" key="11">
    <source>
        <dbReference type="ARBA" id="ARBA00042700"/>
    </source>
</evidence>
<evidence type="ECO:0000256" key="2">
    <source>
        <dbReference type="ARBA" id="ARBA00010876"/>
    </source>
</evidence>
<dbReference type="InterPro" id="IPR006145">
    <property type="entry name" value="PsdUridine_synth_RsuA/RluA"/>
</dbReference>
<evidence type="ECO:0000256" key="9">
    <source>
        <dbReference type="ARBA" id="ARBA00041561"/>
    </source>
</evidence>
<dbReference type="SUPFAM" id="SSF55120">
    <property type="entry name" value="Pseudouridine synthase"/>
    <property type="match status" value="1"/>
</dbReference>
<evidence type="ECO:0000256" key="12">
    <source>
        <dbReference type="SAM" id="MobiDB-lite"/>
    </source>
</evidence>
<evidence type="ECO:0000313" key="15">
    <source>
        <dbReference type="Proteomes" id="UP001145021"/>
    </source>
</evidence>
<dbReference type="Proteomes" id="UP001145021">
    <property type="component" value="Unassembled WGS sequence"/>
</dbReference>
<dbReference type="PANTHER" id="PTHR21600">
    <property type="entry name" value="MITOCHONDRIAL RNA PSEUDOURIDINE SYNTHASE"/>
    <property type="match status" value="1"/>
</dbReference>
<feature type="region of interest" description="Disordered" evidence="12">
    <location>
        <begin position="72"/>
        <end position="99"/>
    </location>
</feature>
<dbReference type="EMBL" id="JANBOH010000251">
    <property type="protein sequence ID" value="KAJ1643484.1"/>
    <property type="molecule type" value="Genomic_DNA"/>
</dbReference>
<accession>A0A9W8CIR0</accession>
<evidence type="ECO:0000313" key="14">
    <source>
        <dbReference type="EMBL" id="KAJ1643484.1"/>
    </source>
</evidence>
<name>A0A9W8CIR0_9FUNG</name>
<gene>
    <name evidence="14" type="ORF">LPJ64_004753</name>
</gene>
<feature type="domain" description="Pseudouridine synthase RsuA/RluA-like" evidence="13">
    <location>
        <begin position="379"/>
        <end position="524"/>
    </location>
</feature>
<dbReference type="InterPro" id="IPR006224">
    <property type="entry name" value="PsdUridine_synth_RluA-like_CS"/>
</dbReference>
<proteinExistence type="inferred from homology"/>
<reference evidence="14" key="1">
    <citation type="submission" date="2022-07" db="EMBL/GenBank/DDBJ databases">
        <title>Phylogenomic reconstructions and comparative analyses of Kickxellomycotina fungi.</title>
        <authorList>
            <person name="Reynolds N.K."/>
            <person name="Stajich J.E."/>
            <person name="Barry K."/>
            <person name="Grigoriev I.V."/>
            <person name="Crous P."/>
            <person name="Smith M.E."/>
        </authorList>
    </citation>
    <scope>NUCLEOTIDE SEQUENCE</scope>
    <source>
        <strain evidence="14">NBRC 105413</strain>
    </source>
</reference>
<comment type="similarity">
    <text evidence="2">Belongs to the pseudouridine synthase RluA family.</text>
</comment>
<comment type="function">
    <text evidence="6">Pseudouridylate synthase responsible for the pseudouridine-2819 formation in mitochondrial 21S rRNA. May modulate the efficiency or the fidelity of the mitochondrial translation machinery.</text>
</comment>
<dbReference type="EC" id="5.4.99.43" evidence="7"/>
<keyword evidence="4" id="KW-0413">Isomerase</keyword>
<dbReference type="PANTHER" id="PTHR21600:SF81">
    <property type="entry name" value="21S RRNA PSEUDOURIDINE(2819) SYNTHASE"/>
    <property type="match status" value="1"/>
</dbReference>
<evidence type="ECO:0000256" key="7">
    <source>
        <dbReference type="ARBA" id="ARBA00038947"/>
    </source>
</evidence>
<evidence type="ECO:0000256" key="1">
    <source>
        <dbReference type="ARBA" id="ARBA00004173"/>
    </source>
</evidence>
<evidence type="ECO:0000256" key="3">
    <source>
        <dbReference type="ARBA" id="ARBA00023128"/>
    </source>
</evidence>
<dbReference type="GO" id="GO:0003723">
    <property type="term" value="F:RNA binding"/>
    <property type="evidence" value="ECO:0007669"/>
    <property type="project" value="InterPro"/>
</dbReference>
<feature type="region of interest" description="Disordered" evidence="12">
    <location>
        <begin position="1"/>
        <end position="29"/>
    </location>
</feature>
<evidence type="ECO:0000256" key="8">
    <source>
        <dbReference type="ARBA" id="ARBA00040626"/>
    </source>
</evidence>
<dbReference type="Gene3D" id="3.30.2350.10">
    <property type="entry name" value="Pseudouridine synthase"/>
    <property type="match status" value="1"/>
</dbReference>
<dbReference type="GO" id="GO:0160143">
    <property type="term" value="F:21S rRNA pseudouridine(2819) synthase activity"/>
    <property type="evidence" value="ECO:0007669"/>
    <property type="project" value="UniProtKB-EC"/>
</dbReference>
<dbReference type="InterPro" id="IPR020103">
    <property type="entry name" value="PsdUridine_synth_cat_dom_sf"/>
</dbReference>
<dbReference type="PROSITE" id="PS01129">
    <property type="entry name" value="PSI_RLU"/>
    <property type="match status" value="1"/>
</dbReference>
<dbReference type="GO" id="GO:0005739">
    <property type="term" value="C:mitochondrion"/>
    <property type="evidence" value="ECO:0007669"/>
    <property type="project" value="UniProtKB-SubCell"/>
</dbReference>
<dbReference type="InterPro" id="IPR050188">
    <property type="entry name" value="RluA_PseudoU_synthase"/>
</dbReference>
<dbReference type="CDD" id="cd02869">
    <property type="entry name" value="PseudoU_synth_RluA_like"/>
    <property type="match status" value="1"/>
</dbReference>
<evidence type="ECO:0000256" key="4">
    <source>
        <dbReference type="ARBA" id="ARBA00023235"/>
    </source>
</evidence>
<dbReference type="GO" id="GO:0000455">
    <property type="term" value="P:enzyme-directed rRNA pseudouridine synthesis"/>
    <property type="evidence" value="ECO:0007669"/>
    <property type="project" value="TreeGrafter"/>
</dbReference>
<evidence type="ECO:0000259" key="13">
    <source>
        <dbReference type="Pfam" id="PF00849"/>
    </source>
</evidence>
<keyword evidence="15" id="KW-1185">Reference proteome</keyword>
<protein>
    <recommendedName>
        <fullName evidence="8">21S rRNA pseudouridine(2819) synthase</fullName>
        <ecNumber evidence="7">5.4.99.43</ecNumber>
    </recommendedName>
    <alternativeName>
        <fullName evidence="10">Pseudouridine synthase 5</fullName>
    </alternativeName>
    <alternativeName>
        <fullName evidence="9">Pseudouridylate synthase PUS5</fullName>
    </alternativeName>
    <alternativeName>
        <fullName evidence="11">Uracil hydrolyase PUS5</fullName>
    </alternativeName>
</protein>
<sequence length="581" mass="64167">MMDSTRKRQAKSPLVDSHPQAQPEDVPPGMVMVNASQTISDLVSVHRVLRTRLDDTKKQLCKTQEALESLTGWKAAKEQQPAPSPAPNMAQDPVLAGDGGMEMDAEVTADSTEQSSTEPPRPRLYSEAVATRNKGIAQPAEAVMQNPWPSDEASRNASIKQLEKFLSPLRLMEIRVCGLGYKHISALKKEFCEQQFILSEVTKIKFVSKVETAFVVTHRYKERFLYQCTAAKLSSWVDGSKPTAKLRTENIVGDQQAGHQELSALSPEPRILKQQSALATAARILTVAAKANGLRVDRYLREQTQASSSLLFKLLRKKSIVQIETTQAKKLQGSDRVFPGMQIRIPSSLQLSLTINDRNQHSQTSSQKLQFLFKSATIAVLQKPYGLACQGGTGVRSSVDTFLPAEYRLVHRLDRYTTGALVVAKSRLAAAALTKAFRERLVDKTYIALLNGIPSRKSGMINRALVNNGQNVCLADQADDNGAKEAVTKYKVLKTGIWREQQVSLVELDILTGRKHQIRVHCAKVLGCPVLGDSRYSAADEKTRGNMYLHLFRIKVPNYKGIGNSAVSLVLATGVQHSRIE</sequence>
<organism evidence="14 15">
    <name type="scientific">Coemansia asiatica</name>
    <dbReference type="NCBI Taxonomy" id="1052880"/>
    <lineage>
        <taxon>Eukaryota</taxon>
        <taxon>Fungi</taxon>
        <taxon>Fungi incertae sedis</taxon>
        <taxon>Zoopagomycota</taxon>
        <taxon>Kickxellomycotina</taxon>
        <taxon>Kickxellomycetes</taxon>
        <taxon>Kickxellales</taxon>
        <taxon>Kickxellaceae</taxon>
        <taxon>Coemansia</taxon>
    </lineage>
</organism>
<dbReference type="Pfam" id="PF00849">
    <property type="entry name" value="PseudoU_synth_2"/>
    <property type="match status" value="1"/>
</dbReference>
<comment type="subcellular location">
    <subcellularLocation>
        <location evidence="1">Mitochondrion</location>
    </subcellularLocation>
</comment>
<evidence type="ECO:0000256" key="10">
    <source>
        <dbReference type="ARBA" id="ARBA00041978"/>
    </source>
</evidence>
<keyword evidence="3" id="KW-0496">Mitochondrion</keyword>
<comment type="catalytic activity">
    <reaction evidence="5">
        <text>uridine(2819) in 21S rRNA = pseudouridine(2819) in 21S rRNA</text>
        <dbReference type="Rhea" id="RHEA:42556"/>
        <dbReference type="Rhea" id="RHEA-COMP:10113"/>
        <dbReference type="Rhea" id="RHEA-COMP:10114"/>
        <dbReference type="ChEBI" id="CHEBI:65314"/>
        <dbReference type="ChEBI" id="CHEBI:65315"/>
        <dbReference type="EC" id="5.4.99.43"/>
    </reaction>
</comment>
<evidence type="ECO:0000256" key="5">
    <source>
        <dbReference type="ARBA" id="ARBA00036927"/>
    </source>
</evidence>
<comment type="caution">
    <text evidence="14">The sequence shown here is derived from an EMBL/GenBank/DDBJ whole genome shotgun (WGS) entry which is preliminary data.</text>
</comment>